<evidence type="ECO:0000259" key="8">
    <source>
        <dbReference type="Pfam" id="PF01435"/>
    </source>
</evidence>
<evidence type="ECO:0000313" key="10">
    <source>
        <dbReference type="Proteomes" id="UP000235162"/>
    </source>
</evidence>
<evidence type="ECO:0000256" key="4">
    <source>
        <dbReference type="ARBA" id="ARBA00022801"/>
    </source>
</evidence>
<dbReference type="Gene3D" id="3.30.2010.10">
    <property type="entry name" value="Metalloproteases ('zincins'), catalytic domain"/>
    <property type="match status" value="1"/>
</dbReference>
<dbReference type="GO" id="GO:0004222">
    <property type="term" value="F:metalloendopeptidase activity"/>
    <property type="evidence" value="ECO:0007669"/>
    <property type="project" value="InterPro"/>
</dbReference>
<proteinExistence type="predicted"/>
<comment type="caution">
    <text evidence="9">The sequence shown here is derived from an EMBL/GenBank/DDBJ whole genome shotgun (WGS) entry which is preliminary data.</text>
</comment>
<dbReference type="Pfam" id="PF01435">
    <property type="entry name" value="Peptidase_M48"/>
    <property type="match status" value="1"/>
</dbReference>
<sequence>MQGIMHHRPLYHTDNCRLRSSMDRFRLCWDNAGHSKQRFGMTTMSASAVFSPRFLARLLSYTAVINLSGCITTVITPEAETSAGQAMSQQVSEQIGLYHDPALTAYVNKVGQRLASHLVDTPYTFNFAVVDQFEPNAFATPGGFIYVSRGLLSQMNSEDELAGVLAHEISHVTRRHHVRQMGRSLGTGLLTLPGRAVGVVSEDLGNMINSPIEHAGKVYLSGYSREQETEADEYGLRLAADAGYDPHALAAALEGIERTLYLLTGEHHEADYMDTHPTTPQRVEDIAKTIAGLTYSTTAPIATRDELYQTLDGMWWGTQNPQQGIFVDDNQFLSFDMDLTITFPESWETVNTPRFVGAGEQDEQGAYIALGSNAGEFSPEGYAAALVTRMRDRAEISPDMNRPVTIGDWPGHQLTYTDSSGEAPVSLHYVFFATPEGSYTIMAMGLEKFRPQLRETVASMRPLTSSERDSVGGLRLRTASIAPGESLTAWTQRLGSQWGPKFSASMNGLSDDYKGEGERRKYAREERYQGLE</sequence>
<protein>
    <recommendedName>
        <fullName evidence="8">Peptidase M48 domain-containing protein</fullName>
    </recommendedName>
</protein>
<name>A0AAP8MGJ1_9GAMM</name>
<feature type="compositionally biased region" description="Basic and acidic residues" evidence="7">
    <location>
        <begin position="511"/>
        <end position="532"/>
    </location>
</feature>
<dbReference type="InterPro" id="IPR001915">
    <property type="entry name" value="Peptidase_M48"/>
</dbReference>
<keyword evidence="4" id="KW-0378">Hydrolase</keyword>
<organism evidence="9 10">
    <name type="scientific">Halioglobus japonicus</name>
    <dbReference type="NCBI Taxonomy" id="930805"/>
    <lineage>
        <taxon>Bacteria</taxon>
        <taxon>Pseudomonadati</taxon>
        <taxon>Pseudomonadota</taxon>
        <taxon>Gammaproteobacteria</taxon>
        <taxon>Cellvibrionales</taxon>
        <taxon>Halieaceae</taxon>
        <taxon>Halioglobus</taxon>
    </lineage>
</organism>
<feature type="domain" description="Peptidase M48" evidence="8">
    <location>
        <begin position="102"/>
        <end position="289"/>
    </location>
</feature>
<comment type="cofactor">
    <cofactor evidence="1">
        <name>Zn(2+)</name>
        <dbReference type="ChEBI" id="CHEBI:29105"/>
    </cofactor>
</comment>
<dbReference type="GO" id="GO:0046872">
    <property type="term" value="F:metal ion binding"/>
    <property type="evidence" value="ECO:0007669"/>
    <property type="project" value="UniProtKB-KW"/>
</dbReference>
<evidence type="ECO:0000313" key="9">
    <source>
        <dbReference type="EMBL" id="PLW87418.1"/>
    </source>
</evidence>
<keyword evidence="3" id="KW-0479">Metal-binding</keyword>
<dbReference type="AlphaFoldDB" id="A0AAP8MGJ1"/>
<keyword evidence="2" id="KW-0645">Protease</keyword>
<evidence type="ECO:0000256" key="5">
    <source>
        <dbReference type="ARBA" id="ARBA00022833"/>
    </source>
</evidence>
<dbReference type="Proteomes" id="UP000235162">
    <property type="component" value="Unassembled WGS sequence"/>
</dbReference>
<evidence type="ECO:0000256" key="2">
    <source>
        <dbReference type="ARBA" id="ARBA00022670"/>
    </source>
</evidence>
<dbReference type="InterPro" id="IPR051156">
    <property type="entry name" value="Mito/Outer_Membr_Metalloprot"/>
</dbReference>
<dbReference type="GO" id="GO:0016020">
    <property type="term" value="C:membrane"/>
    <property type="evidence" value="ECO:0007669"/>
    <property type="project" value="TreeGrafter"/>
</dbReference>
<dbReference type="EMBL" id="PKUR01000001">
    <property type="protein sequence ID" value="PLW87418.1"/>
    <property type="molecule type" value="Genomic_DNA"/>
</dbReference>
<gene>
    <name evidence="9" type="ORF">C0029_02170</name>
</gene>
<evidence type="ECO:0000256" key="6">
    <source>
        <dbReference type="ARBA" id="ARBA00023049"/>
    </source>
</evidence>
<evidence type="ECO:0000256" key="3">
    <source>
        <dbReference type="ARBA" id="ARBA00022723"/>
    </source>
</evidence>
<accession>A0AAP8MGJ1</accession>
<evidence type="ECO:0000256" key="1">
    <source>
        <dbReference type="ARBA" id="ARBA00001947"/>
    </source>
</evidence>
<evidence type="ECO:0000256" key="7">
    <source>
        <dbReference type="SAM" id="MobiDB-lite"/>
    </source>
</evidence>
<feature type="region of interest" description="Disordered" evidence="7">
    <location>
        <begin position="499"/>
        <end position="532"/>
    </location>
</feature>
<keyword evidence="6" id="KW-0482">Metalloprotease</keyword>
<keyword evidence="10" id="KW-1185">Reference proteome</keyword>
<dbReference type="GO" id="GO:0051603">
    <property type="term" value="P:proteolysis involved in protein catabolic process"/>
    <property type="evidence" value="ECO:0007669"/>
    <property type="project" value="TreeGrafter"/>
</dbReference>
<keyword evidence="5" id="KW-0862">Zinc</keyword>
<dbReference type="CDD" id="cd07333">
    <property type="entry name" value="M48C_bepA_like"/>
    <property type="match status" value="1"/>
</dbReference>
<dbReference type="PANTHER" id="PTHR22726:SF1">
    <property type="entry name" value="METALLOENDOPEPTIDASE OMA1, MITOCHONDRIAL"/>
    <property type="match status" value="1"/>
</dbReference>
<reference evidence="9 10" key="1">
    <citation type="submission" date="2018-01" db="EMBL/GenBank/DDBJ databases">
        <title>The draft genome sequence of Halioglobus japonicus S1-36.</title>
        <authorList>
            <person name="Du Z.-J."/>
            <person name="Shi M.-J."/>
        </authorList>
    </citation>
    <scope>NUCLEOTIDE SEQUENCE [LARGE SCALE GENOMIC DNA]</scope>
    <source>
        <strain evidence="9 10">S1-36</strain>
    </source>
</reference>
<dbReference type="PANTHER" id="PTHR22726">
    <property type="entry name" value="METALLOENDOPEPTIDASE OMA1"/>
    <property type="match status" value="1"/>
</dbReference>